<dbReference type="PROSITE" id="PS00041">
    <property type="entry name" value="HTH_ARAC_FAMILY_1"/>
    <property type="match status" value="1"/>
</dbReference>
<dbReference type="InterPro" id="IPR009057">
    <property type="entry name" value="Homeodomain-like_sf"/>
</dbReference>
<dbReference type="Gene3D" id="1.10.10.60">
    <property type="entry name" value="Homeodomain-like"/>
    <property type="match status" value="2"/>
</dbReference>
<evidence type="ECO:0000313" key="6">
    <source>
        <dbReference type="Proteomes" id="UP000481087"/>
    </source>
</evidence>
<evidence type="ECO:0000256" key="2">
    <source>
        <dbReference type="ARBA" id="ARBA00023125"/>
    </source>
</evidence>
<organism evidence="5 6">
    <name type="scientific">Paenibacillus silvestris</name>
    <dbReference type="NCBI Taxonomy" id="2606219"/>
    <lineage>
        <taxon>Bacteria</taxon>
        <taxon>Bacillati</taxon>
        <taxon>Bacillota</taxon>
        <taxon>Bacilli</taxon>
        <taxon>Bacillales</taxon>
        <taxon>Paenibacillaceae</taxon>
        <taxon>Paenibacillus</taxon>
    </lineage>
</organism>
<dbReference type="SUPFAM" id="SSF51215">
    <property type="entry name" value="Regulatory protein AraC"/>
    <property type="match status" value="1"/>
</dbReference>
<keyword evidence="1" id="KW-0805">Transcription regulation</keyword>
<keyword evidence="3" id="KW-0804">Transcription</keyword>
<evidence type="ECO:0000259" key="4">
    <source>
        <dbReference type="PROSITE" id="PS01124"/>
    </source>
</evidence>
<dbReference type="PROSITE" id="PS01124">
    <property type="entry name" value="HTH_ARAC_FAMILY_2"/>
    <property type="match status" value="1"/>
</dbReference>
<comment type="caution">
    <text evidence="5">The sequence shown here is derived from an EMBL/GenBank/DDBJ whole genome shotgun (WGS) entry which is preliminary data.</text>
</comment>
<protein>
    <submittedName>
        <fullName evidence="5">Helix-turn-helix domain-containing protein</fullName>
    </submittedName>
</protein>
<gene>
    <name evidence="5" type="ORF">GQF01_02230</name>
</gene>
<dbReference type="GO" id="GO:0043565">
    <property type="term" value="F:sequence-specific DNA binding"/>
    <property type="evidence" value="ECO:0007669"/>
    <property type="project" value="InterPro"/>
</dbReference>
<dbReference type="AlphaFoldDB" id="A0A6L8USC1"/>
<dbReference type="PANTHER" id="PTHR43280">
    <property type="entry name" value="ARAC-FAMILY TRANSCRIPTIONAL REGULATOR"/>
    <property type="match status" value="1"/>
</dbReference>
<keyword evidence="6" id="KW-1185">Reference proteome</keyword>
<dbReference type="InterPro" id="IPR037923">
    <property type="entry name" value="HTH-like"/>
</dbReference>
<keyword evidence="2" id="KW-0238">DNA-binding</keyword>
<feature type="domain" description="HTH araC/xylS-type" evidence="4">
    <location>
        <begin position="209"/>
        <end position="307"/>
    </location>
</feature>
<proteinExistence type="predicted"/>
<accession>A0A6L8USC1</accession>
<dbReference type="InterPro" id="IPR018060">
    <property type="entry name" value="HTH_AraC"/>
</dbReference>
<evidence type="ECO:0000256" key="1">
    <source>
        <dbReference type="ARBA" id="ARBA00023015"/>
    </source>
</evidence>
<dbReference type="Pfam" id="PF02311">
    <property type="entry name" value="AraC_binding"/>
    <property type="match status" value="1"/>
</dbReference>
<dbReference type="Pfam" id="PF12833">
    <property type="entry name" value="HTH_18"/>
    <property type="match status" value="1"/>
</dbReference>
<dbReference type="GO" id="GO:0003700">
    <property type="term" value="F:DNA-binding transcription factor activity"/>
    <property type="evidence" value="ECO:0007669"/>
    <property type="project" value="InterPro"/>
</dbReference>
<sequence>MEDIDMSQRKKEPIDIYYSLSRLSALDVKWADLFDANAASFQRSHENPFYQLIVAVEGPIRIEAGNQRYTLQSGESLLLLPWERHTGWDRGERQGLFFWTQFSSNPEISLFNNTTVPDLNIVHMEKTELRTTANSHEDLLVIPKLHLSRRRFQLLELFEKLVSESNAPKGYFRFHQTLLLGEILRSIANDFLEQSHHDTTFPVSYITYRKLVNHLNNFFDKDVNRGSLEMNLDRKYEYLCQVFKKYSGTTIVQYVHQLQVQRAKHLLLSSDKTIGEIGEEVGILDSFYFSRIFKRFEGISPQHFRNQSQLPNA</sequence>
<dbReference type="PANTHER" id="PTHR43280:SF28">
    <property type="entry name" value="HTH-TYPE TRANSCRIPTIONAL ACTIVATOR RHAS"/>
    <property type="match status" value="1"/>
</dbReference>
<evidence type="ECO:0000313" key="5">
    <source>
        <dbReference type="EMBL" id="MZQ80958.1"/>
    </source>
</evidence>
<reference evidence="5 6" key="1">
    <citation type="submission" date="2019-12" db="EMBL/GenBank/DDBJ databases">
        <title>Paenibacillus sp. nov. sp. isolated from soil.</title>
        <authorList>
            <person name="Kim J."/>
            <person name="Jeong S.E."/>
            <person name="Jung H.S."/>
            <person name="Jeon C.O."/>
        </authorList>
    </citation>
    <scope>NUCLEOTIDE SEQUENCE [LARGE SCALE GENOMIC DNA]</scope>
    <source>
        <strain evidence="5 6">5J-6</strain>
    </source>
</reference>
<dbReference type="SMART" id="SM00342">
    <property type="entry name" value="HTH_ARAC"/>
    <property type="match status" value="1"/>
</dbReference>
<dbReference type="InterPro" id="IPR018062">
    <property type="entry name" value="HTH_AraC-typ_CS"/>
</dbReference>
<dbReference type="InterPro" id="IPR003313">
    <property type="entry name" value="AraC-bd"/>
</dbReference>
<dbReference type="EMBL" id="WTUZ01000005">
    <property type="protein sequence ID" value="MZQ80958.1"/>
    <property type="molecule type" value="Genomic_DNA"/>
</dbReference>
<evidence type="ECO:0000256" key="3">
    <source>
        <dbReference type="ARBA" id="ARBA00023163"/>
    </source>
</evidence>
<dbReference type="SUPFAM" id="SSF46689">
    <property type="entry name" value="Homeodomain-like"/>
    <property type="match status" value="1"/>
</dbReference>
<name>A0A6L8USC1_9BACL</name>
<dbReference type="Proteomes" id="UP000481087">
    <property type="component" value="Unassembled WGS sequence"/>
</dbReference>